<feature type="region of interest" description="Disordered" evidence="3">
    <location>
        <begin position="590"/>
        <end position="627"/>
    </location>
</feature>
<dbReference type="Gene3D" id="3.40.50.12780">
    <property type="entry name" value="N-terminal domain of ligase-like"/>
    <property type="match status" value="1"/>
</dbReference>
<dbReference type="KEGG" id="lto:RGQ30_26270"/>
<dbReference type="InterPro" id="IPR000873">
    <property type="entry name" value="AMP-dep_synth/lig_dom"/>
</dbReference>
<dbReference type="PROSITE" id="PS00455">
    <property type="entry name" value="AMP_BINDING"/>
    <property type="match status" value="1"/>
</dbReference>
<dbReference type="PANTHER" id="PTHR44845:SF6">
    <property type="entry name" value="BETA-ALANINE-ACTIVATING ENZYME"/>
    <property type="match status" value="1"/>
</dbReference>
<evidence type="ECO:0000259" key="4">
    <source>
        <dbReference type="PROSITE" id="PS50075"/>
    </source>
</evidence>
<dbReference type="InterPro" id="IPR042099">
    <property type="entry name" value="ANL_N_sf"/>
</dbReference>
<dbReference type="InterPro" id="IPR009081">
    <property type="entry name" value="PP-bd_ACP"/>
</dbReference>
<evidence type="ECO:0000256" key="1">
    <source>
        <dbReference type="ARBA" id="ARBA00022450"/>
    </source>
</evidence>
<dbReference type="SUPFAM" id="SSF47336">
    <property type="entry name" value="ACP-like"/>
    <property type="match status" value="1"/>
</dbReference>
<reference evidence="5 6" key="1">
    <citation type="submission" date="2023-10" db="EMBL/GenBank/DDBJ databases">
        <title>Complete Genome Sequence of Limnobacter thiooxidans CS-K2T, Isolated from freshwater lake sediments in Bavaria, Germany.</title>
        <authorList>
            <person name="Naruki M."/>
            <person name="Watanabe A."/>
            <person name="Warashina T."/>
            <person name="Morita T."/>
            <person name="Arakawa K."/>
        </authorList>
    </citation>
    <scope>NUCLEOTIDE SEQUENCE [LARGE SCALE GENOMIC DNA]</scope>
    <source>
        <strain evidence="5 6">CS-K2</strain>
    </source>
</reference>
<name>A0AA86JHC0_9BURK</name>
<keyword evidence="2" id="KW-0597">Phosphoprotein</keyword>
<dbReference type="CDD" id="cd05930">
    <property type="entry name" value="A_NRPS"/>
    <property type="match status" value="1"/>
</dbReference>
<gene>
    <name evidence="5" type="ORF">RGQ30_26270</name>
</gene>
<dbReference type="Gene3D" id="1.10.1200.10">
    <property type="entry name" value="ACP-like"/>
    <property type="match status" value="1"/>
</dbReference>
<dbReference type="Pfam" id="PF00550">
    <property type="entry name" value="PP-binding"/>
    <property type="match status" value="1"/>
</dbReference>
<organism evidence="5 6">
    <name type="scientific">Limnobacter thiooxidans</name>
    <dbReference type="NCBI Taxonomy" id="131080"/>
    <lineage>
        <taxon>Bacteria</taxon>
        <taxon>Pseudomonadati</taxon>
        <taxon>Pseudomonadota</taxon>
        <taxon>Betaproteobacteria</taxon>
        <taxon>Burkholderiales</taxon>
        <taxon>Burkholderiaceae</taxon>
        <taxon>Limnobacter</taxon>
    </lineage>
</organism>
<dbReference type="PANTHER" id="PTHR44845">
    <property type="entry name" value="CARRIER DOMAIN-CONTAINING PROTEIN"/>
    <property type="match status" value="1"/>
</dbReference>
<dbReference type="AlphaFoldDB" id="A0AA86JHC0"/>
<dbReference type="Proteomes" id="UP001329151">
    <property type="component" value="Chromosome"/>
</dbReference>
<sequence>MSASNSATDSGKRIFDQVHVLFQNACIQYPDHIAVEHGLQRVTYQELLNRVHDIHVLLQAHAMGKGKIVALHGERSIDVIACVLAVWASGATAMLMESSLPEHRRNLMLQTVPTSLVACCGPEFEFGSTPSANVTKAPQVPVKLPLQNHNEDRAYIAFTSGSTGVPKAIVGSHNGLSQFLIWQSTEFKTGPHDRFAQFTNLSFDVWFRDVFTPLISGATVCIPDTPHPGARAAFEFLSESRITATHLVPSIANVWINTHHPVAPIALKHAFFAGEPLEGALVNKWRHVFPDCQIVNLYGPTETTLAKHFKRIDSTVKEGIQPVGHSIEGSNTFVLSEDGTLCAPGQVGEICISTPYGSHGYLTRAGLESPYVSGLIPESDTVPLYRTGDLGRKNHSNEIEILGRKDEQIKINGVRIDLMEVKSVLVAHPAIRDAFVCTRQQAFTKSIVAFVEPGDCSETDIFKFLKDRLPSVMVPGKLHLRDALPRLPNGKIDRRALMDEVNLQHTTFDGLQPGQSRSVADQVEKIWIEILENPDVSRSQNFFDAGGNSLSIVVLHEKIEKLFCLHLPLVQLFQTTTIETQTHAIEALLNTDPDKQTLAGQGPPTSKPGGRQRFIAARTRHRTGDTT</sequence>
<dbReference type="Pfam" id="PF00501">
    <property type="entry name" value="AMP-binding"/>
    <property type="match status" value="1"/>
</dbReference>
<dbReference type="InterPro" id="IPR036736">
    <property type="entry name" value="ACP-like_sf"/>
</dbReference>
<dbReference type="InterPro" id="IPR025110">
    <property type="entry name" value="AMP-bd_C"/>
</dbReference>
<dbReference type="InterPro" id="IPR045851">
    <property type="entry name" value="AMP-bd_C_sf"/>
</dbReference>
<evidence type="ECO:0000256" key="3">
    <source>
        <dbReference type="SAM" id="MobiDB-lite"/>
    </source>
</evidence>
<dbReference type="SUPFAM" id="SSF56801">
    <property type="entry name" value="Acetyl-CoA synthetase-like"/>
    <property type="match status" value="1"/>
</dbReference>
<keyword evidence="1" id="KW-0596">Phosphopantetheine</keyword>
<dbReference type="PROSITE" id="PS50075">
    <property type="entry name" value="CARRIER"/>
    <property type="match status" value="1"/>
</dbReference>
<feature type="domain" description="Carrier" evidence="4">
    <location>
        <begin position="514"/>
        <end position="589"/>
    </location>
</feature>
<dbReference type="Pfam" id="PF13193">
    <property type="entry name" value="AMP-binding_C"/>
    <property type="match status" value="1"/>
</dbReference>
<dbReference type="Gene3D" id="3.30.300.30">
    <property type="match status" value="1"/>
</dbReference>
<evidence type="ECO:0000313" key="6">
    <source>
        <dbReference type="Proteomes" id="UP001329151"/>
    </source>
</evidence>
<evidence type="ECO:0000313" key="5">
    <source>
        <dbReference type="EMBL" id="BET27126.1"/>
    </source>
</evidence>
<evidence type="ECO:0000256" key="2">
    <source>
        <dbReference type="ARBA" id="ARBA00022553"/>
    </source>
</evidence>
<accession>A0AA86JHC0</accession>
<keyword evidence="6" id="KW-1185">Reference proteome</keyword>
<dbReference type="EMBL" id="AP028947">
    <property type="protein sequence ID" value="BET27126.1"/>
    <property type="molecule type" value="Genomic_DNA"/>
</dbReference>
<dbReference type="InterPro" id="IPR020845">
    <property type="entry name" value="AMP-binding_CS"/>
</dbReference>
<proteinExistence type="predicted"/>
<protein>
    <recommendedName>
        <fullName evidence="4">Carrier domain-containing protein</fullName>
    </recommendedName>
</protein>
<dbReference type="RefSeq" id="WP_130557766.1">
    <property type="nucleotide sequence ID" value="NZ_AP028947.1"/>
</dbReference>